<dbReference type="AlphaFoldDB" id="A0A132AI59"/>
<comment type="caution">
    <text evidence="1">The sequence shown here is derived from an EMBL/GenBank/DDBJ whole genome shotgun (WGS) entry which is preliminary data.</text>
</comment>
<name>A0A132AI59_SARSC</name>
<accession>A0A132AI59</accession>
<sequence length="194" mass="21767">MEPKKQLKIIIQSVDSIGHMMACIGLAQALKQRGHRVYFINSPSYAGSYEKFDMDEIIVGKNATTSPFGSNESDQTAMKREHPIQNVMFLHNFLTKGIISGKSSFEKLDSFDKNNDSGFHQKLQNHIKETHEEISDLMAKEKPDLIIIDNFLVYPCIAFGKIPWATLISSGPLCLFDSSELPPLMSGERVIMAD</sequence>
<dbReference type="VEuPathDB" id="VectorBase:SSCA004345"/>
<protein>
    <submittedName>
        <fullName evidence="1">Uncharacterized protein</fullName>
    </submittedName>
</protein>
<reference evidence="1 2" key="1">
    <citation type="journal article" date="2015" name="Parasit. Vectors">
        <title>Draft genome of the scabies mite.</title>
        <authorList>
            <person name="Rider S.D.Jr."/>
            <person name="Morgan M.S."/>
            <person name="Arlian L.G."/>
        </authorList>
    </citation>
    <scope>NUCLEOTIDE SEQUENCE [LARGE SCALE GENOMIC DNA]</scope>
    <source>
        <strain evidence="1">Arlian Lab</strain>
    </source>
</reference>
<organism evidence="1 2">
    <name type="scientific">Sarcoptes scabiei</name>
    <name type="common">Itch mite</name>
    <name type="synonym">Acarus scabiei</name>
    <dbReference type="NCBI Taxonomy" id="52283"/>
    <lineage>
        <taxon>Eukaryota</taxon>
        <taxon>Metazoa</taxon>
        <taxon>Ecdysozoa</taxon>
        <taxon>Arthropoda</taxon>
        <taxon>Chelicerata</taxon>
        <taxon>Arachnida</taxon>
        <taxon>Acari</taxon>
        <taxon>Acariformes</taxon>
        <taxon>Sarcoptiformes</taxon>
        <taxon>Astigmata</taxon>
        <taxon>Psoroptidia</taxon>
        <taxon>Sarcoptoidea</taxon>
        <taxon>Sarcoptidae</taxon>
        <taxon>Sarcoptinae</taxon>
        <taxon>Sarcoptes</taxon>
    </lineage>
</organism>
<proteinExistence type="predicted"/>
<evidence type="ECO:0000313" key="2">
    <source>
        <dbReference type="Proteomes" id="UP000616769"/>
    </source>
</evidence>
<evidence type="ECO:0000313" key="1">
    <source>
        <dbReference type="EMBL" id="KPM10603.1"/>
    </source>
</evidence>
<dbReference type="OrthoDB" id="6499590at2759"/>
<dbReference type="Gene3D" id="3.40.50.2000">
    <property type="entry name" value="Glycogen Phosphorylase B"/>
    <property type="match status" value="1"/>
</dbReference>
<gene>
    <name evidence="1" type="ORF">QR98_0091620</name>
</gene>
<dbReference type="EMBL" id="JXLN01015527">
    <property type="protein sequence ID" value="KPM10603.1"/>
    <property type="molecule type" value="Genomic_DNA"/>
</dbReference>
<dbReference type="SUPFAM" id="SSF53756">
    <property type="entry name" value="UDP-Glycosyltransferase/glycogen phosphorylase"/>
    <property type="match status" value="1"/>
</dbReference>
<dbReference type="Proteomes" id="UP000616769">
    <property type="component" value="Unassembled WGS sequence"/>
</dbReference>